<dbReference type="PANTHER" id="PTHR34998:SF10">
    <property type="match status" value="1"/>
</dbReference>
<sequence length="116" mass="12109">MDTRACATVLIVLVGILLARAGSVVAGGIKATFAAGVGARDAAALRRLISARLEDAVAPELSVDVELHRRVLAGAIRPDVSNPHHPACIGPCPAPGRPYVPIRGCEDIYQCPHLNE</sequence>
<feature type="signal peptide" evidence="1">
    <location>
        <begin position="1"/>
        <end position="21"/>
    </location>
</feature>
<dbReference type="EMBL" id="JACEFO010002390">
    <property type="protein sequence ID" value="KAF8661985.1"/>
    <property type="molecule type" value="Genomic_DNA"/>
</dbReference>
<accession>A0A835AR69</accession>
<dbReference type="OrthoDB" id="696443at2759"/>
<name>A0A835AR69_9POAL</name>
<dbReference type="PANTHER" id="PTHR34998">
    <property type="entry name" value="OS04G0357400 PROTEIN-RELATED"/>
    <property type="match status" value="1"/>
</dbReference>
<reference evidence="2" key="1">
    <citation type="submission" date="2020-07" db="EMBL/GenBank/DDBJ databases">
        <title>Genome sequence and genetic diversity analysis of an under-domesticated orphan crop, white fonio (Digitaria exilis).</title>
        <authorList>
            <person name="Bennetzen J.L."/>
            <person name="Chen S."/>
            <person name="Ma X."/>
            <person name="Wang X."/>
            <person name="Yssel A.E.J."/>
            <person name="Chaluvadi S.R."/>
            <person name="Johnson M."/>
            <person name="Gangashetty P."/>
            <person name="Hamidou F."/>
            <person name="Sanogo M.D."/>
            <person name="Zwaenepoel A."/>
            <person name="Wallace J."/>
            <person name="Van De Peer Y."/>
            <person name="Van Deynze A."/>
        </authorList>
    </citation>
    <scope>NUCLEOTIDE SEQUENCE</scope>
    <source>
        <tissue evidence="2">Leaves</tissue>
    </source>
</reference>
<comment type="caution">
    <text evidence="2">The sequence shown here is derived from an EMBL/GenBank/DDBJ whole genome shotgun (WGS) entry which is preliminary data.</text>
</comment>
<keyword evidence="3" id="KW-1185">Reference proteome</keyword>
<evidence type="ECO:0000256" key="1">
    <source>
        <dbReference type="SAM" id="SignalP"/>
    </source>
</evidence>
<protein>
    <submittedName>
        <fullName evidence="2">Uncharacterized protein</fullName>
    </submittedName>
</protein>
<dbReference type="AlphaFoldDB" id="A0A835AR69"/>
<gene>
    <name evidence="2" type="ORF">HU200_056599</name>
</gene>
<dbReference type="Proteomes" id="UP000636709">
    <property type="component" value="Unassembled WGS sequence"/>
</dbReference>
<feature type="chain" id="PRO_5032269098" evidence="1">
    <location>
        <begin position="22"/>
        <end position="116"/>
    </location>
</feature>
<proteinExistence type="predicted"/>
<evidence type="ECO:0000313" key="3">
    <source>
        <dbReference type="Proteomes" id="UP000636709"/>
    </source>
</evidence>
<evidence type="ECO:0000313" key="2">
    <source>
        <dbReference type="EMBL" id="KAF8661985.1"/>
    </source>
</evidence>
<keyword evidence="1" id="KW-0732">Signal</keyword>
<organism evidence="2 3">
    <name type="scientific">Digitaria exilis</name>
    <dbReference type="NCBI Taxonomy" id="1010633"/>
    <lineage>
        <taxon>Eukaryota</taxon>
        <taxon>Viridiplantae</taxon>
        <taxon>Streptophyta</taxon>
        <taxon>Embryophyta</taxon>
        <taxon>Tracheophyta</taxon>
        <taxon>Spermatophyta</taxon>
        <taxon>Magnoliopsida</taxon>
        <taxon>Liliopsida</taxon>
        <taxon>Poales</taxon>
        <taxon>Poaceae</taxon>
        <taxon>PACMAD clade</taxon>
        <taxon>Panicoideae</taxon>
        <taxon>Panicodae</taxon>
        <taxon>Paniceae</taxon>
        <taxon>Anthephorinae</taxon>
        <taxon>Digitaria</taxon>
    </lineage>
</organism>